<sequence>MKKIVVFFFLFIYGLSFSFSDNAFGVILYAEGKEFSIYREGNFRTFNISRDVVVGIPVYPGDLVQTSSGTMVEIQVIPGDTMIKVADNTTCEFTDFFPGGGLSAKIAYGRLRVKAENISSSSEIQITGRTFVLISSGGDIGYDFVAAKTGDRITTSRAYVISGSAMVSPVDSSETVELSSSSMFEIYEIASNTANPGISTESKKLDISEELISFWQRKGFVTSALSLDLVQKLYPDLWQGNLALVPRGTAKEGLVEKEGDVAKQSVELYLSSQDAPILTAEELLGADRVSVAKQQRAWGGFLFVTGLFEVGVGVVAGFGKDIAGPVWPYDNRMDTAIPLFATGGISIITGIISYAASFSVSQ</sequence>
<dbReference type="Proteomes" id="UP001466331">
    <property type="component" value="Unassembled WGS sequence"/>
</dbReference>
<accession>A0ABU9U8H6</accession>
<dbReference type="EMBL" id="JBCHKQ010000001">
    <property type="protein sequence ID" value="MEM5946971.1"/>
    <property type="molecule type" value="Genomic_DNA"/>
</dbReference>
<protein>
    <recommendedName>
        <fullName evidence="4">FecR protein domain-containing protein</fullName>
    </recommendedName>
</protein>
<evidence type="ECO:0000313" key="2">
    <source>
        <dbReference type="EMBL" id="MEM5946971.1"/>
    </source>
</evidence>
<feature type="transmembrane region" description="Helical" evidence="1">
    <location>
        <begin position="297"/>
        <end position="318"/>
    </location>
</feature>
<gene>
    <name evidence="2" type="ORF">WKV44_00270</name>
</gene>
<keyword evidence="1" id="KW-0472">Membrane</keyword>
<comment type="caution">
    <text evidence="2">The sequence shown here is derived from an EMBL/GenBank/DDBJ whole genome shotgun (WGS) entry which is preliminary data.</text>
</comment>
<evidence type="ECO:0008006" key="4">
    <source>
        <dbReference type="Google" id="ProtNLM"/>
    </source>
</evidence>
<keyword evidence="3" id="KW-1185">Reference proteome</keyword>
<name>A0ABU9U8H6_9SPIR</name>
<evidence type="ECO:0000256" key="1">
    <source>
        <dbReference type="SAM" id="Phobius"/>
    </source>
</evidence>
<keyword evidence="1" id="KW-1133">Transmembrane helix</keyword>
<organism evidence="2 3">
    <name type="scientific">Rarispira pelagica</name>
    <dbReference type="NCBI Taxonomy" id="3141764"/>
    <lineage>
        <taxon>Bacteria</taxon>
        <taxon>Pseudomonadati</taxon>
        <taxon>Spirochaetota</taxon>
        <taxon>Spirochaetia</taxon>
        <taxon>Winmispirales</taxon>
        <taxon>Winmispiraceae</taxon>
        <taxon>Rarispira</taxon>
    </lineage>
</organism>
<dbReference type="RefSeq" id="WP_420068425.1">
    <property type="nucleotide sequence ID" value="NZ_JBCHKQ010000001.1"/>
</dbReference>
<proteinExistence type="predicted"/>
<evidence type="ECO:0000313" key="3">
    <source>
        <dbReference type="Proteomes" id="UP001466331"/>
    </source>
</evidence>
<keyword evidence="1" id="KW-0812">Transmembrane</keyword>
<feature type="transmembrane region" description="Helical" evidence="1">
    <location>
        <begin position="339"/>
        <end position="360"/>
    </location>
</feature>
<reference evidence="2 3" key="1">
    <citation type="submission" date="2024-03" db="EMBL/GenBank/DDBJ databases">
        <title>Ignisphaera cupida sp. nov., a hyperthermophilic hydrolytic archaeon from a hot spring of Kamchatka, and proposal of Ignisphaeraceae fam. nov.</title>
        <authorList>
            <person name="Podosokorskaya O.A."/>
            <person name="Elcheninov A.G."/>
            <person name="Maltseva A.I."/>
            <person name="Zayulina K.S."/>
            <person name="Novikov A."/>
            <person name="Merkel A.Y."/>
        </authorList>
    </citation>
    <scope>NUCLEOTIDE SEQUENCE [LARGE SCALE GENOMIC DNA]</scope>
    <source>
        <strain evidence="2 3">38H-sp</strain>
    </source>
</reference>